<dbReference type="PANTHER" id="PTHR13420">
    <property type="entry name" value="UPF0235 PROTEIN C15ORF40"/>
    <property type="match status" value="1"/>
</dbReference>
<dbReference type="Pfam" id="PF02594">
    <property type="entry name" value="DUF167"/>
    <property type="match status" value="1"/>
</dbReference>
<dbReference type="RefSeq" id="WP_167684458.1">
    <property type="nucleotide sequence ID" value="NZ_QHLQ01000011.1"/>
</dbReference>
<comment type="similarity">
    <text evidence="1 2">Belongs to the UPF0235 family.</text>
</comment>
<comment type="caution">
    <text evidence="3">The sequence shown here is derived from an EMBL/GenBank/DDBJ whole genome shotgun (WGS) entry which is preliminary data.</text>
</comment>
<dbReference type="HAMAP" id="MF_00634">
    <property type="entry name" value="UPF0235"/>
    <property type="match status" value="1"/>
</dbReference>
<dbReference type="EMBL" id="QHLQ01000011">
    <property type="protein sequence ID" value="NIZ61829.1"/>
    <property type="molecule type" value="Genomic_DNA"/>
</dbReference>
<sequence>MGKPKSKNLPDLTYLAQAGAEIAVHVTPRAARNSVLVRDGQLRISVTVVPENGKANDAVQRLLSTAMGVAASQLRLTRGQTAREKLFVYLGSSRS</sequence>
<dbReference type="PANTHER" id="PTHR13420:SF7">
    <property type="entry name" value="UPF0235 PROTEIN C15ORF40"/>
    <property type="match status" value="1"/>
</dbReference>
<protein>
    <recommendedName>
        <fullName evidence="2">UPF0235 protein DL239_12685</fullName>
    </recommendedName>
</protein>
<dbReference type="Proteomes" id="UP001429564">
    <property type="component" value="Unassembled WGS sequence"/>
</dbReference>
<reference evidence="3 4" key="1">
    <citation type="submission" date="2018-05" db="EMBL/GenBank/DDBJ databases">
        <authorList>
            <person name="Zhang Y.-J."/>
        </authorList>
    </citation>
    <scope>NUCLEOTIDE SEQUENCE [LARGE SCALE GENOMIC DNA]</scope>
    <source>
        <strain evidence="3 4">CY04</strain>
    </source>
</reference>
<gene>
    <name evidence="3" type="ORF">DL239_12685</name>
</gene>
<evidence type="ECO:0000313" key="3">
    <source>
        <dbReference type="EMBL" id="NIZ61829.1"/>
    </source>
</evidence>
<name>A0ABX0W881_9RHOB</name>
<dbReference type="InterPro" id="IPR003746">
    <property type="entry name" value="DUF167"/>
</dbReference>
<dbReference type="NCBIfam" id="TIGR00251">
    <property type="entry name" value="DUF167 family protein"/>
    <property type="match status" value="1"/>
</dbReference>
<dbReference type="SMART" id="SM01152">
    <property type="entry name" value="DUF167"/>
    <property type="match status" value="1"/>
</dbReference>
<accession>A0ABX0W881</accession>
<dbReference type="InterPro" id="IPR036591">
    <property type="entry name" value="YggU-like_sf"/>
</dbReference>
<dbReference type="SUPFAM" id="SSF69786">
    <property type="entry name" value="YggU-like"/>
    <property type="match status" value="1"/>
</dbReference>
<evidence type="ECO:0000256" key="2">
    <source>
        <dbReference type="HAMAP-Rule" id="MF_00634"/>
    </source>
</evidence>
<organism evidence="3 4">
    <name type="scientific">Parasedimentitalea denitrificans</name>
    <dbReference type="NCBI Taxonomy" id="2211118"/>
    <lineage>
        <taxon>Bacteria</taxon>
        <taxon>Pseudomonadati</taxon>
        <taxon>Pseudomonadota</taxon>
        <taxon>Alphaproteobacteria</taxon>
        <taxon>Rhodobacterales</taxon>
        <taxon>Paracoccaceae</taxon>
        <taxon>Parasedimentitalea</taxon>
    </lineage>
</organism>
<keyword evidence="4" id="KW-1185">Reference proteome</keyword>
<dbReference type="Gene3D" id="3.30.1200.10">
    <property type="entry name" value="YggU-like"/>
    <property type="match status" value="1"/>
</dbReference>
<evidence type="ECO:0000256" key="1">
    <source>
        <dbReference type="ARBA" id="ARBA00010364"/>
    </source>
</evidence>
<proteinExistence type="inferred from homology"/>
<evidence type="ECO:0000313" key="4">
    <source>
        <dbReference type="Proteomes" id="UP001429564"/>
    </source>
</evidence>